<evidence type="ECO:0000313" key="6">
    <source>
        <dbReference type="Proteomes" id="UP000054911"/>
    </source>
</evidence>
<evidence type="ECO:0000313" key="5">
    <source>
        <dbReference type="EMBL" id="SAK84318.1"/>
    </source>
</evidence>
<dbReference type="InterPro" id="IPR000595">
    <property type="entry name" value="cNMP-bd_dom"/>
</dbReference>
<dbReference type="PANTHER" id="PTHR43065:SF48">
    <property type="entry name" value="HISTIDINE KINASE"/>
    <property type="match status" value="1"/>
</dbReference>
<dbReference type="PRINTS" id="PR00344">
    <property type="entry name" value="BCTRLSENSOR"/>
</dbReference>
<dbReference type="Gene3D" id="2.60.120.10">
    <property type="entry name" value="Jelly Rolls"/>
    <property type="match status" value="1"/>
</dbReference>
<dbReference type="Pfam" id="PF02518">
    <property type="entry name" value="HATPase_c"/>
    <property type="match status" value="1"/>
</dbReference>
<evidence type="ECO:0000256" key="2">
    <source>
        <dbReference type="ARBA" id="ARBA00012438"/>
    </source>
</evidence>
<dbReference type="Gene3D" id="1.10.287.130">
    <property type="match status" value="1"/>
</dbReference>
<dbReference type="InterPro" id="IPR036890">
    <property type="entry name" value="HATPase_C_sf"/>
</dbReference>
<dbReference type="AlphaFoldDB" id="A0A158CPS1"/>
<dbReference type="GO" id="GO:0004673">
    <property type="term" value="F:protein histidine kinase activity"/>
    <property type="evidence" value="ECO:0007669"/>
    <property type="project" value="UniProtKB-EC"/>
</dbReference>
<evidence type="ECO:0000259" key="4">
    <source>
        <dbReference type="PROSITE" id="PS50109"/>
    </source>
</evidence>
<proteinExistence type="predicted"/>
<evidence type="ECO:0000256" key="1">
    <source>
        <dbReference type="ARBA" id="ARBA00000085"/>
    </source>
</evidence>
<gene>
    <name evidence="5" type="ORF">AWB80_05621</name>
</gene>
<feature type="domain" description="Histidine kinase" evidence="4">
    <location>
        <begin position="295"/>
        <end position="461"/>
    </location>
</feature>
<dbReference type="InterPro" id="IPR005467">
    <property type="entry name" value="His_kinase_dom"/>
</dbReference>
<keyword evidence="5" id="KW-0418">Kinase</keyword>
<dbReference type="OrthoDB" id="224978at2"/>
<dbReference type="PROSITE" id="PS50109">
    <property type="entry name" value="HIS_KIN"/>
    <property type="match status" value="1"/>
</dbReference>
<evidence type="ECO:0000259" key="3">
    <source>
        <dbReference type="PROSITE" id="PS50042"/>
    </source>
</evidence>
<dbReference type="SUPFAM" id="SSF51206">
    <property type="entry name" value="cAMP-binding domain-like"/>
    <property type="match status" value="1"/>
</dbReference>
<dbReference type="PROSITE" id="PS50042">
    <property type="entry name" value="CNMP_BINDING_3"/>
    <property type="match status" value="1"/>
</dbReference>
<keyword evidence="5" id="KW-0808">Transferase</keyword>
<dbReference type="SMART" id="SM00100">
    <property type="entry name" value="cNMP"/>
    <property type="match status" value="1"/>
</dbReference>
<feature type="domain" description="Cyclic nucleotide-binding" evidence="3">
    <location>
        <begin position="12"/>
        <end position="131"/>
    </location>
</feature>
<accession>A0A158CPS1</accession>
<dbReference type="SUPFAM" id="SSF55874">
    <property type="entry name" value="ATPase domain of HSP90 chaperone/DNA topoisomerase II/histidine kinase"/>
    <property type="match status" value="1"/>
</dbReference>
<dbReference type="InterPro" id="IPR003594">
    <property type="entry name" value="HATPase_dom"/>
</dbReference>
<comment type="caution">
    <text evidence="5">The sequence shown here is derived from an EMBL/GenBank/DDBJ whole genome shotgun (WGS) entry which is preliminary data.</text>
</comment>
<dbReference type="STRING" id="1777141.AWB80_05621"/>
<dbReference type="PANTHER" id="PTHR43065">
    <property type="entry name" value="SENSOR HISTIDINE KINASE"/>
    <property type="match status" value="1"/>
</dbReference>
<dbReference type="Gene3D" id="3.30.565.10">
    <property type="entry name" value="Histidine kinase-like ATPase, C-terminal domain"/>
    <property type="match status" value="1"/>
</dbReference>
<dbReference type="EC" id="2.7.13.3" evidence="2"/>
<dbReference type="RefSeq" id="WP_061177969.1">
    <property type="nucleotide sequence ID" value="NZ_FCOE02000024.1"/>
</dbReference>
<organism evidence="5 6">
    <name type="scientific">Caballeronia pedi</name>
    <dbReference type="NCBI Taxonomy" id="1777141"/>
    <lineage>
        <taxon>Bacteria</taxon>
        <taxon>Pseudomonadati</taxon>
        <taxon>Pseudomonadota</taxon>
        <taxon>Betaproteobacteria</taxon>
        <taxon>Burkholderiales</taxon>
        <taxon>Burkholderiaceae</taxon>
        <taxon>Caballeronia</taxon>
    </lineage>
</organism>
<dbReference type="CDD" id="cd00038">
    <property type="entry name" value="CAP_ED"/>
    <property type="match status" value="1"/>
</dbReference>
<protein>
    <recommendedName>
        <fullName evidence="2">histidine kinase</fullName>
        <ecNumber evidence="2">2.7.13.3</ecNumber>
    </recommendedName>
</protein>
<reference evidence="5" key="1">
    <citation type="submission" date="2016-01" db="EMBL/GenBank/DDBJ databases">
        <authorList>
            <person name="Peeters C."/>
        </authorList>
    </citation>
    <scope>NUCLEOTIDE SEQUENCE [LARGE SCALE GENOMIC DNA]</scope>
    <source>
        <strain evidence="5">LMG 29323</strain>
    </source>
</reference>
<name>A0A158CPS1_9BURK</name>
<dbReference type="Pfam" id="PF00027">
    <property type="entry name" value="cNMP_binding"/>
    <property type="match status" value="1"/>
</dbReference>
<comment type="catalytic activity">
    <reaction evidence="1">
        <text>ATP + protein L-histidine = ADP + protein N-phospho-L-histidine.</text>
        <dbReference type="EC" id="2.7.13.3"/>
    </reaction>
</comment>
<keyword evidence="6" id="KW-1185">Reference proteome</keyword>
<dbReference type="InterPro" id="IPR018490">
    <property type="entry name" value="cNMP-bd_dom_sf"/>
</dbReference>
<dbReference type="InterPro" id="IPR014710">
    <property type="entry name" value="RmlC-like_jellyroll"/>
</dbReference>
<dbReference type="SMART" id="SM00387">
    <property type="entry name" value="HATPase_c"/>
    <property type="match status" value="1"/>
</dbReference>
<dbReference type="InterPro" id="IPR004358">
    <property type="entry name" value="Sig_transdc_His_kin-like_C"/>
</dbReference>
<dbReference type="EMBL" id="FCOE02000024">
    <property type="protein sequence ID" value="SAK84318.1"/>
    <property type="molecule type" value="Genomic_DNA"/>
</dbReference>
<dbReference type="Proteomes" id="UP000054911">
    <property type="component" value="Unassembled WGS sequence"/>
</dbReference>
<sequence>MSDPSMLFEMPLFAVLSAERKQWLSANLSEHRLKRGEILMREGQTVTHQFILLEGELLTEKLVAGRQVIDDTRLAPVSVAEASLLAGMPLPLTFSANTDCYLVSLTESVVRTLLSECESFSKQIFRSMYGRISAYDSFILSGEKLAALGRLSAGLAHELNNPAAAVARAADGMRDALDSLHRATRALVLCAMPADIMDTLDVWASRAPPVVDATPQGALRQSEAEESFAQWLSSHGFAKPWLIAPRLVAAGFAPEEFESVAARVTREQFGAAVRWLAATFEMRFLSEQTWVGAGRISEIVKAMKSYSYMDQAPLQEVDIHNGIEDTLTIMQHRLKHGVVVTRDYDRALPPVPVYGSELNQVWTNLIDNAIDAMEEKGELTIRSHREGNCAVIEISDTGHGIPADILPRLFEPFFTTKPPGKGNGLGLHIAYRTVVLRHDGRLNVVANEGGTTFQVRLPLEHRHAAAR</sequence>